<dbReference type="Proteomes" id="UP001232725">
    <property type="component" value="Unassembled WGS sequence"/>
</dbReference>
<dbReference type="PANTHER" id="PTHR30528">
    <property type="entry name" value="CYTOPLASMIC PROTEIN"/>
    <property type="match status" value="1"/>
</dbReference>
<dbReference type="EMBL" id="JAVALS010000004">
    <property type="protein sequence ID" value="MDP5227218.1"/>
    <property type="molecule type" value="Genomic_DNA"/>
</dbReference>
<gene>
    <name evidence="1" type="ORF">Q9R02_08655</name>
</gene>
<evidence type="ECO:0000313" key="1">
    <source>
        <dbReference type="EMBL" id="MDP5227218.1"/>
    </source>
</evidence>
<evidence type="ECO:0000313" key="2">
    <source>
        <dbReference type="Proteomes" id="UP001232725"/>
    </source>
</evidence>
<dbReference type="Pfam" id="PF06224">
    <property type="entry name" value="AlkZ-like"/>
    <property type="match status" value="1"/>
</dbReference>
<dbReference type="PANTHER" id="PTHR30528:SF0">
    <property type="entry name" value="CYTOPLASMIC PROTEIN"/>
    <property type="match status" value="1"/>
</dbReference>
<comment type="caution">
    <text evidence="1">The sequence shown here is derived from an EMBL/GenBank/DDBJ whole genome shotgun (WGS) entry which is preliminary data.</text>
</comment>
<dbReference type="InterPro" id="IPR009351">
    <property type="entry name" value="AlkZ-like"/>
</dbReference>
<dbReference type="RefSeq" id="WP_305996265.1">
    <property type="nucleotide sequence ID" value="NZ_JAVALS010000004.1"/>
</dbReference>
<reference evidence="1 2" key="1">
    <citation type="submission" date="2023-08" db="EMBL/GenBank/DDBJ databases">
        <title>Arthrobacter horti sp. nov., isolated from forest soil.</title>
        <authorList>
            <person name="Park M."/>
        </authorList>
    </citation>
    <scope>NUCLEOTIDE SEQUENCE [LARGE SCALE GENOMIC DNA]</scope>
    <source>
        <strain evidence="1 2">YJM1</strain>
    </source>
</reference>
<name>A0ABT9INQ9_9MICC</name>
<keyword evidence="2" id="KW-1185">Reference proteome</keyword>
<proteinExistence type="predicted"/>
<accession>A0ABT9INQ9</accession>
<sequence>MPDTLTLAQARRIALKAQGLSQERPTDPATARSVGRCFTRMQLVQIDSVNVLSRSHYLPFYSRLGGYDRALLDRMSQRGPRSMMEFWAHEASFIQPVHFAALQTWQRRRWVNAERLDAGQRERLQEDILGTLASSRPLTSAQLTDRLGHVEERRNEHWGWNWNAVKVVLEHLFARGEITSAGRTEQFERRYTLTAKAFPAVRGVSGHALADPAAREQSLDLLVEASARAHGVGTVRCLADYFRLPVRPVAGSLERLAAAGVVRQVDVQGWGRGLFRHAEASAPRRLDARALLSPFDPVVFERSRLEALFGFHYRIEIYTPAHRRRYGYYVLPFLLRDTMAARVDLKADRAASALVVRSAHGEPDAPSDTAAQLAAELEEMAAWLGLDSVRLEGDGELDLLLRRHL</sequence>
<organism evidence="1 2">
    <name type="scientific">Arthrobacter horti</name>
    <dbReference type="NCBI Taxonomy" id="3068273"/>
    <lineage>
        <taxon>Bacteria</taxon>
        <taxon>Bacillati</taxon>
        <taxon>Actinomycetota</taxon>
        <taxon>Actinomycetes</taxon>
        <taxon>Micrococcales</taxon>
        <taxon>Micrococcaceae</taxon>
        <taxon>Arthrobacter</taxon>
    </lineage>
</organism>
<protein>
    <submittedName>
        <fullName evidence="1">Crosslink repair DNA glycosylase YcaQ family protein</fullName>
    </submittedName>
</protein>